<evidence type="ECO:0000256" key="1">
    <source>
        <dbReference type="SAM" id="MobiDB-lite"/>
    </source>
</evidence>
<sequence>MASSLMRLINRLLPFATPGTPLVQDLVHLGVICVLLYFAPQIQEYIQQRRESQLGNAQAVPAVVRDTPETHHEEQHVDNQQHDNAEVGGEDVEQDPLPANDRPGNADFQAFQRDQINDANGAGPANAEADGMPTQRNVGAKKAKSLARRDQRRAYHEFQRAQGEAQRAKDAEGASEREAAQAAERERRRAVEAELEAKKAKEREKKREQERRDREEEQARRERTVNVVRRGLAENRMCNIFDVIKEVGGAEIDELWVERILNANGMLGKKEDGSFTMVTGTGWIVKVSSEEMRKTYERSVEDGLGDEDGKIGFEELGTVLEQVLKTGQTVAAH</sequence>
<dbReference type="OrthoDB" id="5397628at2759"/>
<gene>
    <name evidence="2" type="ORF">M409DRAFT_56040</name>
</gene>
<evidence type="ECO:0000313" key="3">
    <source>
        <dbReference type="Proteomes" id="UP000799537"/>
    </source>
</evidence>
<proteinExistence type="predicted"/>
<dbReference type="Proteomes" id="UP000799537">
    <property type="component" value="Unassembled WGS sequence"/>
</dbReference>
<name>A0A6A6CG65_ZASCE</name>
<reference evidence="2" key="1">
    <citation type="journal article" date="2020" name="Stud. Mycol.">
        <title>101 Dothideomycetes genomes: a test case for predicting lifestyles and emergence of pathogens.</title>
        <authorList>
            <person name="Haridas S."/>
            <person name="Albert R."/>
            <person name="Binder M."/>
            <person name="Bloem J."/>
            <person name="Labutti K."/>
            <person name="Salamov A."/>
            <person name="Andreopoulos B."/>
            <person name="Baker S."/>
            <person name="Barry K."/>
            <person name="Bills G."/>
            <person name="Bluhm B."/>
            <person name="Cannon C."/>
            <person name="Castanera R."/>
            <person name="Culley D."/>
            <person name="Daum C."/>
            <person name="Ezra D."/>
            <person name="Gonzalez J."/>
            <person name="Henrissat B."/>
            <person name="Kuo A."/>
            <person name="Liang C."/>
            <person name="Lipzen A."/>
            <person name="Lutzoni F."/>
            <person name="Magnuson J."/>
            <person name="Mondo S."/>
            <person name="Nolan M."/>
            <person name="Ohm R."/>
            <person name="Pangilinan J."/>
            <person name="Park H.-J."/>
            <person name="Ramirez L."/>
            <person name="Alfaro M."/>
            <person name="Sun H."/>
            <person name="Tritt A."/>
            <person name="Yoshinaga Y."/>
            <person name="Zwiers L.-H."/>
            <person name="Turgeon B."/>
            <person name="Goodwin S."/>
            <person name="Spatafora J."/>
            <person name="Crous P."/>
            <person name="Grigoriev I."/>
        </authorList>
    </citation>
    <scope>NUCLEOTIDE SEQUENCE</scope>
    <source>
        <strain evidence="2">ATCC 36951</strain>
    </source>
</reference>
<dbReference type="RefSeq" id="XP_033666047.1">
    <property type="nucleotide sequence ID" value="XM_033813169.1"/>
</dbReference>
<feature type="region of interest" description="Disordered" evidence="1">
    <location>
        <begin position="66"/>
        <end position="222"/>
    </location>
</feature>
<feature type="compositionally biased region" description="Basic and acidic residues" evidence="1">
    <location>
        <begin position="147"/>
        <end position="159"/>
    </location>
</feature>
<evidence type="ECO:0000313" key="2">
    <source>
        <dbReference type="EMBL" id="KAF2165158.1"/>
    </source>
</evidence>
<accession>A0A6A6CG65</accession>
<dbReference type="EMBL" id="ML993601">
    <property type="protein sequence ID" value="KAF2165158.1"/>
    <property type="molecule type" value="Genomic_DNA"/>
</dbReference>
<organism evidence="2 3">
    <name type="scientific">Zasmidium cellare ATCC 36951</name>
    <dbReference type="NCBI Taxonomy" id="1080233"/>
    <lineage>
        <taxon>Eukaryota</taxon>
        <taxon>Fungi</taxon>
        <taxon>Dikarya</taxon>
        <taxon>Ascomycota</taxon>
        <taxon>Pezizomycotina</taxon>
        <taxon>Dothideomycetes</taxon>
        <taxon>Dothideomycetidae</taxon>
        <taxon>Mycosphaerellales</taxon>
        <taxon>Mycosphaerellaceae</taxon>
        <taxon>Zasmidium</taxon>
    </lineage>
</organism>
<dbReference type="AlphaFoldDB" id="A0A6A6CG65"/>
<protein>
    <submittedName>
        <fullName evidence="2">Uncharacterized protein</fullName>
    </submittedName>
</protein>
<dbReference type="GeneID" id="54566441"/>
<feature type="compositionally biased region" description="Basic and acidic residues" evidence="1">
    <location>
        <begin position="66"/>
        <end position="85"/>
    </location>
</feature>
<feature type="compositionally biased region" description="Basic and acidic residues" evidence="1">
    <location>
        <begin position="166"/>
        <end position="222"/>
    </location>
</feature>
<keyword evidence="3" id="KW-1185">Reference proteome</keyword>